<keyword evidence="8" id="KW-1185">Reference proteome</keyword>
<name>A0ABU4CSE1_RHOJO</name>
<dbReference type="InterPro" id="IPR016039">
    <property type="entry name" value="Thiolase-like"/>
</dbReference>
<dbReference type="PROSITE" id="PS00098">
    <property type="entry name" value="THIOLASE_1"/>
    <property type="match status" value="1"/>
</dbReference>
<dbReference type="RefSeq" id="WP_317571539.1">
    <property type="nucleotide sequence ID" value="NZ_JAWLKA010000039.1"/>
</dbReference>
<dbReference type="PANTHER" id="PTHR18919">
    <property type="entry name" value="ACETYL-COA C-ACYLTRANSFERASE"/>
    <property type="match status" value="1"/>
</dbReference>
<dbReference type="InterPro" id="IPR020616">
    <property type="entry name" value="Thiolase_N"/>
</dbReference>
<dbReference type="EC" id="2.3.1.9" evidence="2"/>
<dbReference type="Pfam" id="PF00108">
    <property type="entry name" value="Thiolase_N"/>
    <property type="match status" value="1"/>
</dbReference>
<dbReference type="InterPro" id="IPR020615">
    <property type="entry name" value="Thiolase_acyl_enz_int_AS"/>
</dbReference>
<dbReference type="PANTHER" id="PTHR18919:SF107">
    <property type="entry name" value="ACETYL-COA ACETYLTRANSFERASE, CYTOSOLIC"/>
    <property type="match status" value="1"/>
</dbReference>
<protein>
    <recommendedName>
        <fullName evidence="2">acetyl-CoA C-acetyltransferase</fullName>
        <ecNumber evidence="2">2.3.1.9</ecNumber>
    </recommendedName>
    <alternativeName>
        <fullName evidence="5">Acetoacetyl-CoA thiolase</fullName>
    </alternativeName>
</protein>
<evidence type="ECO:0000256" key="3">
    <source>
        <dbReference type="ARBA" id="ARBA00022679"/>
    </source>
</evidence>
<evidence type="ECO:0000313" key="8">
    <source>
        <dbReference type="Proteomes" id="UP001185737"/>
    </source>
</evidence>
<dbReference type="EMBL" id="JAWLKA010000039">
    <property type="protein sequence ID" value="MDV6286505.1"/>
    <property type="molecule type" value="Genomic_DNA"/>
</dbReference>
<dbReference type="Proteomes" id="UP001185737">
    <property type="component" value="Unassembled WGS sequence"/>
</dbReference>
<proteinExistence type="inferred from homology"/>
<keyword evidence="3" id="KW-0808">Transferase</keyword>
<dbReference type="Gene3D" id="3.40.47.10">
    <property type="match status" value="1"/>
</dbReference>
<feature type="non-terminal residue" evidence="7">
    <location>
        <position position="139"/>
    </location>
</feature>
<evidence type="ECO:0000256" key="5">
    <source>
        <dbReference type="ARBA" id="ARBA00030755"/>
    </source>
</evidence>
<reference evidence="7 8" key="1">
    <citation type="submission" date="2023-10" db="EMBL/GenBank/DDBJ databases">
        <title>Development of a sustainable strategy for remediation of hydrocarbon-contaminated territories based on the waste exchange concept.</title>
        <authorList>
            <person name="Krivoruchko A."/>
        </authorList>
    </citation>
    <scope>NUCLEOTIDE SEQUENCE [LARGE SCALE GENOMIC DNA]</scope>
    <source>
        <strain evidence="7 8">IEGM 60</strain>
    </source>
</reference>
<evidence type="ECO:0000256" key="1">
    <source>
        <dbReference type="ARBA" id="ARBA00010982"/>
    </source>
</evidence>
<evidence type="ECO:0000259" key="6">
    <source>
        <dbReference type="Pfam" id="PF00108"/>
    </source>
</evidence>
<dbReference type="SUPFAM" id="SSF53901">
    <property type="entry name" value="Thiolase-like"/>
    <property type="match status" value="1"/>
</dbReference>
<comment type="caution">
    <text evidence="7">The sequence shown here is derived from an EMBL/GenBank/DDBJ whole genome shotgun (WGS) entry which is preliminary data.</text>
</comment>
<evidence type="ECO:0000313" key="7">
    <source>
        <dbReference type="EMBL" id="MDV6286505.1"/>
    </source>
</evidence>
<organism evidence="7 8">
    <name type="scientific">Rhodococcus jostii</name>
    <dbReference type="NCBI Taxonomy" id="132919"/>
    <lineage>
        <taxon>Bacteria</taxon>
        <taxon>Bacillati</taxon>
        <taxon>Actinomycetota</taxon>
        <taxon>Actinomycetes</taxon>
        <taxon>Mycobacteriales</taxon>
        <taxon>Nocardiaceae</taxon>
        <taxon>Rhodococcus</taxon>
    </lineage>
</organism>
<sequence length="139" mass="13916">MTSSTRSVIVAGARTPVGRLTGSLASLSGSDLGGIAIKGALDKAGVAPELVEYVIMGQVLTAGAGQIPARQAAVNAGIPMSVPALTVNKVCLSGLDAIALADQLIRAGEFDVVVAGGQESMSQAPHLLPNSRSGFKYGD</sequence>
<accession>A0ABU4CSE1</accession>
<keyword evidence="4" id="KW-0012">Acyltransferase</keyword>
<feature type="domain" description="Thiolase N-terminal" evidence="6">
    <location>
        <begin position="8"/>
        <end position="139"/>
    </location>
</feature>
<evidence type="ECO:0000256" key="4">
    <source>
        <dbReference type="ARBA" id="ARBA00023315"/>
    </source>
</evidence>
<comment type="similarity">
    <text evidence="1">Belongs to the thiolase-like superfamily. Thiolase family.</text>
</comment>
<evidence type="ECO:0000256" key="2">
    <source>
        <dbReference type="ARBA" id="ARBA00012705"/>
    </source>
</evidence>
<gene>
    <name evidence="7" type="ORF">R3Q59_39160</name>
</gene>